<organism evidence="1">
    <name type="scientific">Comamonas kerstersii</name>
    <dbReference type="NCBI Taxonomy" id="225992"/>
    <lineage>
        <taxon>Bacteria</taxon>
        <taxon>Pseudomonadati</taxon>
        <taxon>Pseudomonadota</taxon>
        <taxon>Betaproteobacteria</taxon>
        <taxon>Burkholderiales</taxon>
        <taxon>Comamonadaceae</taxon>
        <taxon>Comamonas</taxon>
    </lineage>
</organism>
<protein>
    <submittedName>
        <fullName evidence="1">DUF924 domain-containing protein</fullName>
    </submittedName>
</protein>
<dbReference type="InterPro" id="IPR010323">
    <property type="entry name" value="DUF924"/>
</dbReference>
<accession>A0A6A1QZD1</accession>
<dbReference type="EMBL" id="VZOT01000017">
    <property type="protein sequence ID" value="KAB0584671.1"/>
    <property type="molecule type" value="Genomic_DNA"/>
</dbReference>
<comment type="caution">
    <text evidence="1">The sequence shown here is derived from an EMBL/GenBank/DDBJ whole genome shotgun (WGS) entry which is preliminary data.</text>
</comment>
<proteinExistence type="predicted"/>
<gene>
    <name evidence="1" type="ORF">F7P80_15385</name>
</gene>
<dbReference type="Gene3D" id="1.20.58.320">
    <property type="entry name" value="TPR-like"/>
    <property type="match status" value="1"/>
</dbReference>
<evidence type="ECO:0000313" key="1">
    <source>
        <dbReference type="EMBL" id="KAB0584671.1"/>
    </source>
</evidence>
<dbReference type="Gene3D" id="1.25.40.10">
    <property type="entry name" value="Tetratricopeptide repeat domain"/>
    <property type="match status" value="1"/>
</dbReference>
<dbReference type="AlphaFoldDB" id="A0A6A1QZD1"/>
<dbReference type="RefSeq" id="WP_151045913.1">
    <property type="nucleotide sequence ID" value="NZ_VZOT01000017.1"/>
</dbReference>
<dbReference type="SUPFAM" id="SSF48452">
    <property type="entry name" value="TPR-like"/>
    <property type="match status" value="1"/>
</dbReference>
<dbReference type="InterPro" id="IPR011990">
    <property type="entry name" value="TPR-like_helical_dom_sf"/>
</dbReference>
<sequence length="219" mass="24755">MSETSKNLSIPIAHALDPRLSQVLEYWLGAEFPDNASALTRKRLWFTKSETTDEEIRKLFGGLLQEALMGKLDGEALEQPLGMLAVLIVLDQFTRNAYRGTAKSFAGDERALALALKAIDLGWDTDESIPTVARIFMYLPLEHSEDLLMQEHSVVAFEQLHQEAATPELREFFATTLDYAIRHREVITQFGRFPHRNAILERESTASEREYLSQPGAGF</sequence>
<dbReference type="Pfam" id="PF06041">
    <property type="entry name" value="DUF924"/>
    <property type="match status" value="1"/>
</dbReference>
<name>A0A6A1QZD1_9BURK</name>
<reference evidence="1" key="1">
    <citation type="submission" date="2019-09" db="EMBL/GenBank/DDBJ databases">
        <title>Draft genome sequences of 48 bacterial type strains from the CCUG.</title>
        <authorList>
            <person name="Tunovic T."/>
            <person name="Pineiro-Iglesias B."/>
            <person name="Unosson C."/>
            <person name="Inganas E."/>
            <person name="Ohlen M."/>
            <person name="Cardew S."/>
            <person name="Jensie-Markopoulos S."/>
            <person name="Salva-Serra F."/>
            <person name="Jaen-Luchoro D."/>
            <person name="Karlsson R."/>
            <person name="Svensson-Stadler L."/>
            <person name="Chun J."/>
            <person name="Moore E."/>
        </authorList>
    </citation>
    <scope>NUCLEOTIDE SEQUENCE</scope>
    <source>
        <strain evidence="1">CCUG 15333</strain>
    </source>
</reference>